<dbReference type="RefSeq" id="WP_068839021.1">
    <property type="nucleotide sequence ID" value="NZ_BMXC01000007.1"/>
</dbReference>
<feature type="signal peptide" evidence="1">
    <location>
        <begin position="1"/>
        <end position="19"/>
    </location>
</feature>
<keyword evidence="3" id="KW-1185">Reference proteome</keyword>
<keyword evidence="1" id="KW-0732">Signal</keyword>
<dbReference type="InterPro" id="IPR019861">
    <property type="entry name" value="PorP/SprF_Bacteroidetes"/>
</dbReference>
<organism evidence="2 3">
    <name type="scientific">Pontibacter akesuensis</name>
    <dbReference type="NCBI Taxonomy" id="388950"/>
    <lineage>
        <taxon>Bacteria</taxon>
        <taxon>Pseudomonadati</taxon>
        <taxon>Bacteroidota</taxon>
        <taxon>Cytophagia</taxon>
        <taxon>Cytophagales</taxon>
        <taxon>Hymenobacteraceae</taxon>
        <taxon>Pontibacter</taxon>
    </lineage>
</organism>
<dbReference type="AlphaFoldDB" id="A0A1I7KIW7"/>
<feature type="chain" id="PRO_5010304319" evidence="1">
    <location>
        <begin position="20"/>
        <end position="331"/>
    </location>
</feature>
<evidence type="ECO:0000256" key="1">
    <source>
        <dbReference type="SAM" id="SignalP"/>
    </source>
</evidence>
<dbReference type="EMBL" id="FPCA01000005">
    <property type="protein sequence ID" value="SFU97371.1"/>
    <property type="molecule type" value="Genomic_DNA"/>
</dbReference>
<dbReference type="Proteomes" id="UP000182491">
    <property type="component" value="Unassembled WGS sequence"/>
</dbReference>
<evidence type="ECO:0000313" key="3">
    <source>
        <dbReference type="Proteomes" id="UP000182491"/>
    </source>
</evidence>
<name>A0A1I7KIW7_9BACT</name>
<dbReference type="NCBIfam" id="TIGR03519">
    <property type="entry name" value="T9SS_PorP_fam"/>
    <property type="match status" value="1"/>
</dbReference>
<dbReference type="STRING" id="388950.GCA_001611675_03130"/>
<accession>A0A1I7KIW7</accession>
<protein>
    <submittedName>
        <fullName evidence="2">Type IX secretion system membrane protein, PorP/SprF family</fullName>
    </submittedName>
</protein>
<gene>
    <name evidence="2" type="ORF">SAMN04487941_3794</name>
</gene>
<dbReference type="Pfam" id="PF11751">
    <property type="entry name" value="PorP_SprF"/>
    <property type="match status" value="1"/>
</dbReference>
<dbReference type="OrthoDB" id="978914at2"/>
<proteinExistence type="predicted"/>
<reference evidence="3" key="1">
    <citation type="submission" date="2016-10" db="EMBL/GenBank/DDBJ databases">
        <authorList>
            <person name="Varghese N."/>
        </authorList>
    </citation>
    <scope>NUCLEOTIDE SEQUENCE [LARGE SCALE GENOMIC DNA]</scope>
    <source>
        <strain evidence="3">DSM 18820</strain>
    </source>
</reference>
<evidence type="ECO:0000313" key="2">
    <source>
        <dbReference type="EMBL" id="SFU97371.1"/>
    </source>
</evidence>
<sequence length="331" mass="36758">MKKFILAACVLMLSWDVQAQSVKSFANFSQYKHYFNPSLTGHEGSVIRSLYRNQWTGFEDAPKTIMASAEISTSLFGRASGDYQFRRDDRLGSGESMGAKHALGLVVLRDQFGPLKETQLALSYGSGVRLSEELQLRWGVAFTFANQRLDANSLVVDQPDDPQYTGVMADNNSSSKGDINLGLSLASANYYVGYAAQNVTGGRVLSSGYEVLENANKLRHQAQAGFRKSVSQQIGFTVNGIYHYMQDEKSVAEAQVKAVYNNMFWVGAGYRDDLAYNLAAGARLKQFHIGYAYEMPVQDASAINKATNEITLSYVLTPFKDTPHRRQLTIW</sequence>